<evidence type="ECO:0000256" key="4">
    <source>
        <dbReference type="ARBA" id="ARBA00022729"/>
    </source>
</evidence>
<evidence type="ECO:0000256" key="8">
    <source>
        <dbReference type="ARBA" id="ARBA00036824"/>
    </source>
</evidence>
<dbReference type="PANTHER" id="PTHR31297">
    <property type="entry name" value="GLUCAN ENDO-1,6-BETA-GLUCOSIDASE B"/>
    <property type="match status" value="1"/>
</dbReference>
<dbReference type="GO" id="GO:0071555">
    <property type="term" value="P:cell wall organization"/>
    <property type="evidence" value="ECO:0007669"/>
    <property type="project" value="UniProtKB-KW"/>
</dbReference>
<evidence type="ECO:0000256" key="11">
    <source>
        <dbReference type="SAM" id="SignalP"/>
    </source>
</evidence>
<keyword evidence="4 11" id="KW-0732">Signal</keyword>
<dbReference type="PANTHER" id="PTHR31297:SF1">
    <property type="entry name" value="GLUCAN 1,3-BETA-GLUCOSIDASE I_II-RELATED"/>
    <property type="match status" value="1"/>
</dbReference>
<dbReference type="InterPro" id="IPR050386">
    <property type="entry name" value="Glycosyl_hydrolase_5"/>
</dbReference>
<evidence type="ECO:0000313" key="13">
    <source>
        <dbReference type="EMBL" id="GJN87154.1"/>
    </source>
</evidence>
<keyword evidence="3" id="KW-0964">Secreted</keyword>
<evidence type="ECO:0000313" key="14">
    <source>
        <dbReference type="Proteomes" id="UP001342314"/>
    </source>
</evidence>
<evidence type="ECO:0000256" key="3">
    <source>
        <dbReference type="ARBA" id="ARBA00022525"/>
    </source>
</evidence>
<evidence type="ECO:0000259" key="12">
    <source>
        <dbReference type="Pfam" id="PF00150"/>
    </source>
</evidence>
<keyword evidence="6 10" id="KW-0326">Glycosidase</keyword>
<protein>
    <recommendedName>
        <fullName evidence="9">glucan 1,3-beta-glucosidase</fullName>
        <ecNumber evidence="9">3.2.1.58</ecNumber>
    </recommendedName>
</protein>
<dbReference type="Proteomes" id="UP001342314">
    <property type="component" value="Unassembled WGS sequence"/>
</dbReference>
<dbReference type="Pfam" id="PF00150">
    <property type="entry name" value="Cellulase"/>
    <property type="match status" value="1"/>
</dbReference>
<comment type="caution">
    <text evidence="13">The sequence shown here is derived from an EMBL/GenBank/DDBJ whole genome shotgun (WGS) entry which is preliminary data.</text>
</comment>
<dbReference type="GO" id="GO:0005576">
    <property type="term" value="C:extracellular region"/>
    <property type="evidence" value="ECO:0007669"/>
    <property type="project" value="UniProtKB-SubCell"/>
</dbReference>
<evidence type="ECO:0000256" key="10">
    <source>
        <dbReference type="RuleBase" id="RU361153"/>
    </source>
</evidence>
<comment type="subcellular location">
    <subcellularLocation>
        <location evidence="1">Secreted</location>
    </subcellularLocation>
</comment>
<evidence type="ECO:0000256" key="9">
    <source>
        <dbReference type="ARBA" id="ARBA00038929"/>
    </source>
</evidence>
<evidence type="ECO:0000256" key="6">
    <source>
        <dbReference type="ARBA" id="ARBA00023295"/>
    </source>
</evidence>
<dbReference type="InterPro" id="IPR017853">
    <property type="entry name" value="GH"/>
</dbReference>
<proteinExistence type="inferred from homology"/>
<keyword evidence="14" id="KW-1185">Reference proteome</keyword>
<dbReference type="Gene3D" id="3.20.20.80">
    <property type="entry name" value="Glycosidases"/>
    <property type="match status" value="1"/>
</dbReference>
<gene>
    <name evidence="13" type="ORF">Rhopal_000099-T1</name>
</gene>
<dbReference type="EC" id="3.2.1.58" evidence="9"/>
<comment type="catalytic activity">
    <reaction evidence="8">
        <text>Successive hydrolysis of beta-D-glucose units from the non-reducing ends of (1-&gt;3)-beta-D-glucans, releasing alpha-glucose.</text>
        <dbReference type="EC" id="3.2.1.58"/>
    </reaction>
</comment>
<keyword evidence="5 10" id="KW-0378">Hydrolase</keyword>
<reference evidence="13 14" key="1">
    <citation type="submission" date="2021-12" db="EMBL/GenBank/DDBJ databases">
        <title>High titer production of polyol ester of fatty acids by Rhodotorula paludigena BS15 towards product separation-free biomass refinery.</title>
        <authorList>
            <person name="Mano J."/>
            <person name="Ono H."/>
            <person name="Tanaka T."/>
            <person name="Naito K."/>
            <person name="Sushida H."/>
            <person name="Ike M."/>
            <person name="Tokuyasu K."/>
            <person name="Kitaoka M."/>
        </authorList>
    </citation>
    <scope>NUCLEOTIDE SEQUENCE [LARGE SCALE GENOMIC DNA]</scope>
    <source>
        <strain evidence="13 14">BS15</strain>
    </source>
</reference>
<sequence>MRVSSAALALAVASGAVQVQAAPLFGFGSLVDIIHRVEDRVESWLDKYGIDITPSTDADKHGPTFTFDYKKFLKAVSNDRYARYIAKKKFAGWDSYKAVGVNLGTWLEIEANYTPDVLPAGYQDEWSYCAAVGKDVCGPVLEKHYESFVTRADIDRVAQYGVNTLRIPTTYAAWFDVPGSNLYHGRQIEHFRNIAEYAIQKHGMHVVLGLHSQPGSVNNLQIGEKFGEAGWFYNDTNMAYSLQVMDAVLDYVKSSSNPSQYTIAPINEASDTGLQFFGSTKTVSLEGTNYLNTFYRTVLKMIKKKGLRNWMMVGDCFMGASYWAPFYTKSDRVVVDSHFYYFAAAGVYANYAPSLPCGQAEAAQTTLPVFVGEFSLQAYYNNSLALRQTMYSTQVYAWSKYLSGGSFWNIRYLGSDLVSSGEGGTKDYWSFMDLIDDGVVLPGGQLNSSFC</sequence>
<evidence type="ECO:0000256" key="1">
    <source>
        <dbReference type="ARBA" id="ARBA00004613"/>
    </source>
</evidence>
<evidence type="ECO:0000256" key="5">
    <source>
        <dbReference type="ARBA" id="ARBA00022801"/>
    </source>
</evidence>
<comment type="similarity">
    <text evidence="2 10">Belongs to the glycosyl hydrolase 5 (cellulase A) family.</text>
</comment>
<dbReference type="AlphaFoldDB" id="A0AAV5GCS5"/>
<feature type="signal peptide" evidence="11">
    <location>
        <begin position="1"/>
        <end position="21"/>
    </location>
</feature>
<evidence type="ECO:0000256" key="7">
    <source>
        <dbReference type="ARBA" id="ARBA00023316"/>
    </source>
</evidence>
<dbReference type="EMBL" id="BQKY01000001">
    <property type="protein sequence ID" value="GJN87154.1"/>
    <property type="molecule type" value="Genomic_DNA"/>
</dbReference>
<accession>A0AAV5GCS5</accession>
<dbReference type="GO" id="GO:0004338">
    <property type="term" value="F:glucan exo-1,3-beta-glucosidase activity"/>
    <property type="evidence" value="ECO:0007669"/>
    <property type="project" value="UniProtKB-EC"/>
</dbReference>
<dbReference type="InterPro" id="IPR001547">
    <property type="entry name" value="Glyco_hydro_5"/>
</dbReference>
<dbReference type="SUPFAM" id="SSF51445">
    <property type="entry name" value="(Trans)glycosidases"/>
    <property type="match status" value="1"/>
</dbReference>
<feature type="chain" id="PRO_5043506821" description="glucan 1,3-beta-glucosidase" evidence="11">
    <location>
        <begin position="22"/>
        <end position="451"/>
    </location>
</feature>
<dbReference type="GO" id="GO:0009251">
    <property type="term" value="P:glucan catabolic process"/>
    <property type="evidence" value="ECO:0007669"/>
    <property type="project" value="TreeGrafter"/>
</dbReference>
<name>A0AAV5GCS5_9BASI</name>
<organism evidence="13 14">
    <name type="scientific">Rhodotorula paludigena</name>
    <dbReference type="NCBI Taxonomy" id="86838"/>
    <lineage>
        <taxon>Eukaryota</taxon>
        <taxon>Fungi</taxon>
        <taxon>Dikarya</taxon>
        <taxon>Basidiomycota</taxon>
        <taxon>Pucciniomycotina</taxon>
        <taxon>Microbotryomycetes</taxon>
        <taxon>Sporidiobolales</taxon>
        <taxon>Sporidiobolaceae</taxon>
        <taxon>Rhodotorula</taxon>
    </lineage>
</organism>
<keyword evidence="7" id="KW-0961">Cell wall biogenesis/degradation</keyword>
<dbReference type="GO" id="GO:0009986">
    <property type="term" value="C:cell surface"/>
    <property type="evidence" value="ECO:0007669"/>
    <property type="project" value="TreeGrafter"/>
</dbReference>
<evidence type="ECO:0000256" key="2">
    <source>
        <dbReference type="ARBA" id="ARBA00005641"/>
    </source>
</evidence>
<feature type="domain" description="Glycoside hydrolase family 5" evidence="12">
    <location>
        <begin position="145"/>
        <end position="398"/>
    </location>
</feature>